<evidence type="ECO:0000313" key="14">
    <source>
        <dbReference type="Proteomes" id="UP000038200"/>
    </source>
</evidence>
<dbReference type="InterPro" id="IPR003390">
    <property type="entry name" value="DNA_integrity_scan_DisA_N"/>
</dbReference>
<evidence type="ECO:0000256" key="6">
    <source>
        <dbReference type="ARBA" id="ARBA00022741"/>
    </source>
</evidence>
<accession>A0A0B7IJ78</accession>
<dbReference type="InterPro" id="IPR045585">
    <property type="entry name" value="CdaA_N"/>
</dbReference>
<dbReference type="SUPFAM" id="SSF143597">
    <property type="entry name" value="YojJ-like"/>
    <property type="match status" value="1"/>
</dbReference>
<evidence type="ECO:0000256" key="4">
    <source>
        <dbReference type="ARBA" id="ARBA00022692"/>
    </source>
</evidence>
<keyword evidence="5 10" id="KW-0548">Nucleotidyltransferase</keyword>
<keyword evidence="6 10" id="KW-0547">Nucleotide-binding</keyword>
<dbReference type="InterPro" id="IPR036888">
    <property type="entry name" value="DNA_integrity_DisA_N_sf"/>
</dbReference>
<evidence type="ECO:0000256" key="7">
    <source>
        <dbReference type="ARBA" id="ARBA00022840"/>
    </source>
</evidence>
<comment type="catalytic activity">
    <reaction evidence="1 10">
        <text>2 ATP = 3',3'-c-di-AMP + 2 diphosphate</text>
        <dbReference type="Rhea" id="RHEA:35655"/>
        <dbReference type="ChEBI" id="CHEBI:30616"/>
        <dbReference type="ChEBI" id="CHEBI:33019"/>
        <dbReference type="ChEBI" id="CHEBI:71500"/>
        <dbReference type="EC" id="2.7.7.85"/>
    </reaction>
</comment>
<evidence type="ECO:0000256" key="1">
    <source>
        <dbReference type="ARBA" id="ARBA00000877"/>
    </source>
</evidence>
<dbReference type="GO" id="GO:0004016">
    <property type="term" value="F:adenylate cyclase activity"/>
    <property type="evidence" value="ECO:0007669"/>
    <property type="project" value="UniProtKB-UniRule"/>
</dbReference>
<evidence type="ECO:0000313" key="12">
    <source>
        <dbReference type="EMBL" id="CEN49299.1"/>
    </source>
</evidence>
<dbReference type="GO" id="GO:0106408">
    <property type="term" value="F:diadenylate cyclase activity"/>
    <property type="evidence" value="ECO:0007669"/>
    <property type="project" value="UniProtKB-EC"/>
</dbReference>
<dbReference type="EC" id="2.7.7.85" evidence="10"/>
<dbReference type="Pfam" id="PF19293">
    <property type="entry name" value="CdaA_N"/>
    <property type="match status" value="1"/>
</dbReference>
<comment type="function">
    <text evidence="10">Catalyzes the condensation of 2 ATP molecules into cyclic di-AMP (c-di-AMP), a second messenger used to regulate differing processes in different bacteria.</text>
</comment>
<comment type="caution">
    <text evidence="10">Lacks conserved residue(s) required for the propagation of feature annotation.</text>
</comment>
<dbReference type="InterPro" id="IPR014046">
    <property type="entry name" value="C-di-AMP_synthase"/>
</dbReference>
<keyword evidence="3 10" id="KW-0808">Transferase</keyword>
<evidence type="ECO:0000313" key="15">
    <source>
        <dbReference type="Proteomes" id="UP000045051"/>
    </source>
</evidence>
<evidence type="ECO:0000256" key="2">
    <source>
        <dbReference type="ARBA" id="ARBA00022475"/>
    </source>
</evidence>
<evidence type="ECO:0000256" key="5">
    <source>
        <dbReference type="ARBA" id="ARBA00022695"/>
    </source>
</evidence>
<dbReference type="GeneID" id="97263310"/>
<dbReference type="InterPro" id="IPR034701">
    <property type="entry name" value="CdaA"/>
</dbReference>
<evidence type="ECO:0000256" key="9">
    <source>
        <dbReference type="ARBA" id="ARBA00023136"/>
    </source>
</evidence>
<feature type="transmembrane region" description="Helical" evidence="10">
    <location>
        <begin position="59"/>
        <end position="80"/>
    </location>
</feature>
<keyword evidence="2 10" id="KW-1003">Cell membrane</keyword>
<dbReference type="AlphaFoldDB" id="A0A0B7IJ78"/>
<keyword evidence="4 10" id="KW-0812">Transmembrane</keyword>
<feature type="transmembrane region" description="Helical" evidence="10">
    <location>
        <begin position="6"/>
        <end position="28"/>
    </location>
</feature>
<dbReference type="InterPro" id="IPR050338">
    <property type="entry name" value="DisA"/>
</dbReference>
<dbReference type="PANTHER" id="PTHR34185">
    <property type="entry name" value="DIADENYLATE CYCLASE"/>
    <property type="match status" value="1"/>
</dbReference>
<dbReference type="Pfam" id="PF02457">
    <property type="entry name" value="DAC"/>
    <property type="match status" value="1"/>
</dbReference>
<evidence type="ECO:0000259" key="11">
    <source>
        <dbReference type="PROSITE" id="PS51794"/>
    </source>
</evidence>
<comment type="similarity">
    <text evidence="10">Belongs to the adenylate cyclase family. DacA/CdaA subfamily.</text>
</comment>
<keyword evidence="15" id="KW-1185">Reference proteome</keyword>
<dbReference type="EMBL" id="CDOI01000195">
    <property type="protein sequence ID" value="CEN49299.1"/>
    <property type="molecule type" value="Genomic_DNA"/>
</dbReference>
<gene>
    <name evidence="10" type="primary">dacA</name>
    <name evidence="12" type="ORF">CCAND38_80054</name>
    <name evidence="13" type="ORF">CCAND93_20056</name>
</gene>
<keyword evidence="7 10" id="KW-0067">ATP-binding</keyword>
<keyword evidence="8 10" id="KW-1133">Transmembrane helix</keyword>
<dbReference type="PROSITE" id="PS51794">
    <property type="entry name" value="DAC"/>
    <property type="match status" value="1"/>
</dbReference>
<evidence type="ECO:0000256" key="10">
    <source>
        <dbReference type="HAMAP-Rule" id="MF_01499"/>
    </source>
</evidence>
<dbReference type="GO" id="GO:0005524">
    <property type="term" value="F:ATP binding"/>
    <property type="evidence" value="ECO:0007669"/>
    <property type="project" value="UniProtKB-UniRule"/>
</dbReference>
<evidence type="ECO:0000256" key="8">
    <source>
        <dbReference type="ARBA" id="ARBA00022989"/>
    </source>
</evidence>
<dbReference type="HAMAP" id="MF_01499">
    <property type="entry name" value="DacA"/>
    <property type="match status" value="1"/>
</dbReference>
<dbReference type="STRING" id="1848903.CCAND38_80054"/>
<proteinExistence type="inferred from homology"/>
<name>A0A0B7IJ78_9FLAO</name>
<feature type="transmembrane region" description="Helical" evidence="10">
    <location>
        <begin position="35"/>
        <end position="53"/>
    </location>
</feature>
<feature type="domain" description="DAC" evidence="11">
    <location>
        <begin position="81"/>
        <end position="249"/>
    </location>
</feature>
<sequence length="261" mass="29263">MKLFEILDFSIADAIDILLVAMLLYYVYRLIRGTVAINIFLGIVIIYLIWKITEALQMQLLSSILGQFIGVGVFALIVVFQQEIRKFLLTIGSTNITARNKFQKFFGFLRLTKKESALDVKGLIAVCRKLGANNTGALIVLERNMSLEFVRETGDKMNIEFSQPIIESIFFKNSPLHDGAIIIKGNFIVATRVILPVAGENKLPKHFGLRHRAAVSISEKTDASALIVSEETGRISYVKGGDFIKYKNDEELFLLINKDLG</sequence>
<dbReference type="RefSeq" id="WP_042006574.1">
    <property type="nucleotide sequence ID" value="NZ_BOQK01000009.1"/>
</dbReference>
<dbReference type="Gene3D" id="3.40.1700.10">
    <property type="entry name" value="DNA integrity scanning protein, DisA, N-terminal domain"/>
    <property type="match status" value="1"/>
</dbReference>
<dbReference type="OrthoDB" id="9807385at2"/>
<dbReference type="Proteomes" id="UP000038200">
    <property type="component" value="Unassembled WGS sequence"/>
</dbReference>
<dbReference type="Proteomes" id="UP000045051">
    <property type="component" value="Unassembled WGS sequence"/>
</dbReference>
<protein>
    <recommendedName>
        <fullName evidence="10">Diadenylate cyclase</fullName>
        <shortName evidence="10">DAC</shortName>
        <ecNumber evidence="10">2.7.7.85</ecNumber>
    </recommendedName>
    <alternativeName>
        <fullName evidence="10">Cyclic-di-AMP synthase</fullName>
        <shortName evidence="10">c-di-AMP synthase</shortName>
    </alternativeName>
</protein>
<reference evidence="14 15" key="1">
    <citation type="submission" date="2015-01" db="EMBL/GenBank/DDBJ databases">
        <authorList>
            <person name="MANFREDI Pablo"/>
        </authorList>
    </citation>
    <scope>NUCLEOTIDE SEQUENCE [LARGE SCALE GENOMIC DNA]</scope>
    <source>
        <strain evidence="12 15">CcD38</strain>
        <strain evidence="13 14">CcD93</strain>
    </source>
</reference>
<dbReference type="PIRSF" id="PIRSF004793">
    <property type="entry name" value="UCP004793"/>
    <property type="match status" value="1"/>
</dbReference>
<evidence type="ECO:0000256" key="3">
    <source>
        <dbReference type="ARBA" id="ARBA00022679"/>
    </source>
</evidence>
<dbReference type="EMBL" id="CDOL01000112">
    <property type="protein sequence ID" value="CEN51955.1"/>
    <property type="molecule type" value="Genomic_DNA"/>
</dbReference>
<organism evidence="13 14">
    <name type="scientific">Capnocytophaga canis</name>
    <dbReference type="NCBI Taxonomy" id="1848903"/>
    <lineage>
        <taxon>Bacteria</taxon>
        <taxon>Pseudomonadati</taxon>
        <taxon>Bacteroidota</taxon>
        <taxon>Flavobacteriia</taxon>
        <taxon>Flavobacteriales</taxon>
        <taxon>Flavobacteriaceae</taxon>
        <taxon>Capnocytophaga</taxon>
    </lineage>
</organism>
<evidence type="ECO:0000313" key="13">
    <source>
        <dbReference type="EMBL" id="CEN51955.1"/>
    </source>
</evidence>
<dbReference type="GO" id="GO:0006171">
    <property type="term" value="P:cAMP biosynthetic process"/>
    <property type="evidence" value="ECO:0007669"/>
    <property type="project" value="InterPro"/>
</dbReference>
<keyword evidence="9 10" id="KW-0472">Membrane</keyword>
<dbReference type="PANTHER" id="PTHR34185:SF1">
    <property type="entry name" value="DIADENYLATE CYCLASE"/>
    <property type="match status" value="1"/>
</dbReference>
<comment type="subunit">
    <text evidence="10">Probably a homodimer.</text>
</comment>